<dbReference type="AlphaFoldDB" id="G0L8B8"/>
<accession>G0L8B8</accession>
<reference evidence="3" key="1">
    <citation type="submission" date="2009-07" db="EMBL/GenBank/DDBJ databases">
        <title>Complete genome sequence of Zobellia galactanivorans Dsij.</title>
        <authorList>
            <consortium name="Genoscope - CEA"/>
        </authorList>
    </citation>
    <scope>NUCLEOTIDE SEQUENCE [LARGE SCALE GENOMIC DNA]</scope>
    <source>
        <strain evidence="3">DSM 12802 / CCUG 47099 / CIP 106680 / NCIMB 13871 / Dsij</strain>
    </source>
</reference>
<dbReference type="PATRIC" id="fig|63186.3.peg.3235"/>
<keyword evidence="3" id="KW-1185">Reference proteome</keyword>
<protein>
    <submittedName>
        <fullName evidence="2">Hypothetical membrane protein</fullName>
    </submittedName>
</protein>
<dbReference type="HOGENOM" id="CLU_1259559_0_0_10"/>
<dbReference type="EMBL" id="FP476056">
    <property type="protein sequence ID" value="CAZ97452.1"/>
    <property type="molecule type" value="Genomic_DNA"/>
</dbReference>
<reference evidence="2 3" key="2">
    <citation type="journal article" date="2012" name="Environ. Microbiol.">
        <title>Characterization of the first alginolytic operons in a marine bacterium: from their emergence in marine Flavobacteriia to their independent transfers to marine Proteobacteria and human gut Bacteroides.</title>
        <authorList>
            <person name="Thomas F."/>
            <person name="Barbeyron T."/>
            <person name="Tonon T."/>
            <person name="Genicot S."/>
            <person name="Czjzek M."/>
            <person name="Michel G."/>
        </authorList>
    </citation>
    <scope>NUCLEOTIDE SEQUENCE [LARGE SCALE GENOMIC DNA]</scope>
    <source>
        <strain evidence="3">DSM 12802 / CCUG 47099 / CIP 106680 / NCIMB 13871 / Dsij</strain>
    </source>
</reference>
<evidence type="ECO:0000313" key="3">
    <source>
        <dbReference type="Proteomes" id="UP000008898"/>
    </source>
</evidence>
<name>G0L8B8_ZOBGA</name>
<evidence type="ECO:0000256" key="1">
    <source>
        <dbReference type="SAM" id="SignalP"/>
    </source>
</evidence>
<organism evidence="2 3">
    <name type="scientific">Zobellia galactanivorans (strain DSM 12802 / CCUG 47099 / CIP 106680 / NCIMB 13871 / Dsij)</name>
    <dbReference type="NCBI Taxonomy" id="63186"/>
    <lineage>
        <taxon>Bacteria</taxon>
        <taxon>Pseudomonadati</taxon>
        <taxon>Bacteroidota</taxon>
        <taxon>Flavobacteriia</taxon>
        <taxon>Flavobacteriales</taxon>
        <taxon>Flavobacteriaceae</taxon>
        <taxon>Zobellia</taxon>
    </lineage>
</organism>
<proteinExistence type="predicted"/>
<dbReference type="OrthoDB" id="1374498at2"/>
<feature type="signal peptide" evidence="1">
    <location>
        <begin position="1"/>
        <end position="19"/>
    </location>
</feature>
<feature type="chain" id="PRO_5003402504" evidence="1">
    <location>
        <begin position="20"/>
        <end position="219"/>
    </location>
</feature>
<dbReference type="Proteomes" id="UP000008898">
    <property type="component" value="Chromosome"/>
</dbReference>
<evidence type="ECO:0000313" key="2">
    <source>
        <dbReference type="EMBL" id="CAZ97452.1"/>
    </source>
</evidence>
<dbReference type="PROSITE" id="PS51257">
    <property type="entry name" value="PROKAR_LIPOPROTEIN"/>
    <property type="match status" value="1"/>
</dbReference>
<dbReference type="STRING" id="63186.ZOBELLIA_3314"/>
<dbReference type="KEGG" id="zga:ZOBELLIA_3314"/>
<dbReference type="RefSeq" id="WP_013994645.1">
    <property type="nucleotide sequence ID" value="NC_015844.1"/>
</dbReference>
<sequence length="219" mass="25158">MKIKLVILFILVLTGLSCKTTLKNTNTHRKLKIEWTENLKGDFSFKDKWSYPEYVYRNAHGQLSCDGNCPLETDRMKDASGKIYKDSLQAFYALIDTTHVFHSLRSQNKMYEYSGTDFIEFHKTENGIVKGKSANNVSTNSSLIIEIQNDSCLVWVDFNSIRGLGQNIFPLTNGSITVDRKRFEEGTLKAAFDFHFKNTLEPNIPLFWKGLIHSKIKTE</sequence>
<gene>
    <name evidence="2" type="ordered locus">zobellia_3314</name>
</gene>
<keyword evidence="1" id="KW-0732">Signal</keyword>